<comment type="caution">
    <text evidence="1">The sequence shown here is derived from an EMBL/GenBank/DDBJ whole genome shotgun (WGS) entry which is preliminary data.</text>
</comment>
<dbReference type="EMBL" id="MEWW01000015">
    <property type="protein sequence ID" value="OGC84505.1"/>
    <property type="molecule type" value="Genomic_DNA"/>
</dbReference>
<dbReference type="InterPro" id="IPR027417">
    <property type="entry name" value="P-loop_NTPase"/>
</dbReference>
<evidence type="ECO:0000313" key="2">
    <source>
        <dbReference type="Proteomes" id="UP000178091"/>
    </source>
</evidence>
<sequence length="208" mass="23902">MHHAYYIEGPLSLFEPYVAQMKPLWAEKFDRFGVDDARALIERSQLKNFGEATFLIAVGSITTEAQQALLKLFEEPQMGTTFVLIVPHGTIIPTLRSRMLPYPRQDDILPLQDAARFNLATQFLKSSQKERSDYVVKLLKDDEGAREAVRALLNELERELHVRLRKSHIREMREGLEDIAKVRSYVGDRSPSLKMLMEHLALSIPILK</sequence>
<gene>
    <name evidence="1" type="ORF">A3F55_02080</name>
</gene>
<dbReference type="Proteomes" id="UP000178091">
    <property type="component" value="Unassembled WGS sequence"/>
</dbReference>
<dbReference type="AlphaFoldDB" id="A0A1F4XS61"/>
<evidence type="ECO:0000313" key="1">
    <source>
        <dbReference type="EMBL" id="OGC84505.1"/>
    </source>
</evidence>
<evidence type="ECO:0008006" key="3">
    <source>
        <dbReference type="Google" id="ProtNLM"/>
    </source>
</evidence>
<dbReference type="Gene3D" id="3.40.50.300">
    <property type="entry name" value="P-loop containing nucleotide triphosphate hydrolases"/>
    <property type="match status" value="1"/>
</dbReference>
<reference evidence="1 2" key="1">
    <citation type="journal article" date="2016" name="Nat. Commun.">
        <title>Thousands of microbial genomes shed light on interconnected biogeochemical processes in an aquifer system.</title>
        <authorList>
            <person name="Anantharaman K."/>
            <person name="Brown C.T."/>
            <person name="Hug L.A."/>
            <person name="Sharon I."/>
            <person name="Castelle C.J."/>
            <person name="Probst A.J."/>
            <person name="Thomas B.C."/>
            <person name="Singh A."/>
            <person name="Wilkins M.J."/>
            <person name="Karaoz U."/>
            <person name="Brodie E.L."/>
            <person name="Williams K.H."/>
            <person name="Hubbard S.S."/>
            <person name="Banfield J.F."/>
        </authorList>
    </citation>
    <scope>NUCLEOTIDE SEQUENCE [LARGE SCALE GENOMIC DNA]</scope>
</reference>
<proteinExistence type="predicted"/>
<dbReference type="Pfam" id="PF13177">
    <property type="entry name" value="DNA_pol3_delta2"/>
    <property type="match status" value="1"/>
</dbReference>
<protein>
    <recommendedName>
        <fullName evidence="3">DNA polymerase III delta N-terminal domain-containing protein</fullName>
    </recommendedName>
</protein>
<name>A0A1F4XS61_9BACT</name>
<accession>A0A1F4XS61</accession>
<organism evidence="1 2">
    <name type="scientific">Candidatus Adlerbacteria bacterium RIFCSPHIGHO2_12_FULL_53_18</name>
    <dbReference type="NCBI Taxonomy" id="1797242"/>
    <lineage>
        <taxon>Bacteria</taxon>
        <taxon>Candidatus Adleribacteriota</taxon>
    </lineage>
</organism>
<dbReference type="SUPFAM" id="SSF52540">
    <property type="entry name" value="P-loop containing nucleoside triphosphate hydrolases"/>
    <property type="match status" value="1"/>
</dbReference>